<feature type="domain" description="Guanylate cyclase" evidence="18">
    <location>
        <begin position="898"/>
        <end position="1000"/>
    </location>
</feature>
<keyword evidence="9 15" id="KW-0472">Membrane</keyword>
<dbReference type="CDD" id="cd07302">
    <property type="entry name" value="CHD"/>
    <property type="match status" value="1"/>
</dbReference>
<dbReference type="SUPFAM" id="SSF55073">
    <property type="entry name" value="Nucleotide cyclase"/>
    <property type="match status" value="1"/>
</dbReference>
<dbReference type="PRINTS" id="PR00255">
    <property type="entry name" value="NATPEPTIDER"/>
</dbReference>
<evidence type="ECO:0000313" key="19">
    <source>
        <dbReference type="Proteomes" id="UP000694941"/>
    </source>
</evidence>
<evidence type="ECO:0000256" key="9">
    <source>
        <dbReference type="ARBA" id="ARBA00023136"/>
    </source>
</evidence>
<protein>
    <recommendedName>
        <fullName evidence="3">guanylate cyclase</fullName>
        <ecNumber evidence="3">4.6.1.2</ecNumber>
    </recommendedName>
</protein>
<evidence type="ECO:0000256" key="15">
    <source>
        <dbReference type="SAM" id="Phobius"/>
    </source>
</evidence>
<organism evidence="19 20">
    <name type="scientific">Limulus polyphemus</name>
    <name type="common">Atlantic horseshoe crab</name>
    <dbReference type="NCBI Taxonomy" id="6850"/>
    <lineage>
        <taxon>Eukaryota</taxon>
        <taxon>Metazoa</taxon>
        <taxon>Ecdysozoa</taxon>
        <taxon>Arthropoda</taxon>
        <taxon>Chelicerata</taxon>
        <taxon>Merostomata</taxon>
        <taxon>Xiphosura</taxon>
        <taxon>Limulidae</taxon>
        <taxon>Limulus</taxon>
    </lineage>
</organism>
<dbReference type="InterPro" id="IPR001245">
    <property type="entry name" value="Ser-Thr/Tyr_kinase_cat_dom"/>
</dbReference>
<evidence type="ECO:0000256" key="1">
    <source>
        <dbReference type="ARBA" id="ARBA00001436"/>
    </source>
</evidence>
<evidence type="ECO:0000259" key="17">
    <source>
        <dbReference type="PROSITE" id="PS50011"/>
    </source>
</evidence>
<keyword evidence="11" id="KW-0325">Glycoprotein</keyword>
<dbReference type="Gene3D" id="6.10.250.780">
    <property type="match status" value="1"/>
</dbReference>
<gene>
    <name evidence="20" type="primary">LOC106478224</name>
</gene>
<evidence type="ECO:0000256" key="6">
    <source>
        <dbReference type="ARBA" id="ARBA00022741"/>
    </source>
</evidence>
<name>A0ABM1S1I5_LIMPO</name>
<dbReference type="Gene3D" id="3.30.70.1230">
    <property type="entry name" value="Nucleotide cyclase"/>
    <property type="match status" value="1"/>
</dbReference>
<evidence type="ECO:0000256" key="11">
    <source>
        <dbReference type="ARBA" id="ARBA00023180"/>
    </source>
</evidence>
<dbReference type="InterPro" id="IPR011009">
    <property type="entry name" value="Kinase-like_dom_sf"/>
</dbReference>
<feature type="signal peptide" evidence="16">
    <location>
        <begin position="1"/>
        <end position="16"/>
    </location>
</feature>
<dbReference type="EC" id="4.6.1.2" evidence="3"/>
<comment type="subcellular location">
    <subcellularLocation>
        <location evidence="2">Cell membrane</location>
        <topology evidence="2">Single-pass type I membrane protein</topology>
    </subcellularLocation>
</comment>
<dbReference type="Pfam" id="PF01094">
    <property type="entry name" value="ANF_receptor"/>
    <property type="match status" value="1"/>
</dbReference>
<evidence type="ECO:0000256" key="8">
    <source>
        <dbReference type="ARBA" id="ARBA00023134"/>
    </source>
</evidence>
<dbReference type="Pfam" id="PF00211">
    <property type="entry name" value="Guanylate_cyc"/>
    <property type="match status" value="1"/>
</dbReference>
<dbReference type="GeneID" id="106478224"/>
<dbReference type="InterPro" id="IPR029787">
    <property type="entry name" value="Nucleotide_cyclase"/>
</dbReference>
<keyword evidence="7 15" id="KW-1133">Transmembrane helix</keyword>
<dbReference type="InterPro" id="IPR001170">
    <property type="entry name" value="ANPR/GUC"/>
</dbReference>
<dbReference type="InterPro" id="IPR000719">
    <property type="entry name" value="Prot_kinase_dom"/>
</dbReference>
<feature type="transmembrane region" description="Helical" evidence="15">
    <location>
        <begin position="488"/>
        <end position="510"/>
    </location>
</feature>
<dbReference type="SUPFAM" id="SSF53822">
    <property type="entry name" value="Periplasmic binding protein-like I"/>
    <property type="match status" value="1"/>
</dbReference>
<dbReference type="Proteomes" id="UP000694941">
    <property type="component" value="Unplaced"/>
</dbReference>
<dbReference type="PANTHER" id="PTHR11920:SF494">
    <property type="entry name" value="ATRIAL NATRIURETIC PEPTIDE RECEPTOR 2"/>
    <property type="match status" value="1"/>
</dbReference>
<dbReference type="RefSeq" id="XP_022237490.1">
    <property type="nucleotide sequence ID" value="XM_022381782.1"/>
</dbReference>
<keyword evidence="13" id="KW-0141">cGMP biosynthesis</keyword>
<sequence length="1016" mass="115560">MSKFLILLIALLKVVANDHIGDECLRNSCTYTKNHLPVFISKHNQSNYESEFNHSNCYINLVVLAPENNSLPYSLHKILPSIQYTVKFIEDHGILNGNVIKVCPRNTHSSPTHGPLAAYEMYFNKTVSAFLGPVDPYVLAPVARFTSVWKIPLLTVGGQAYVFDNKTTVYSFLTRMNGYFSQLGNMFLEVLLHFGWNVVAFFYHNHRYHTQGKSICCFTLAAIPHVLNNLSFHEQDFDETLPEISYHKLLRNVSKYGRVIVMCASPSSIRQILLAAEELGMLENGEYVFFNVELFTSKNSTHRPWYNVDDPPKTNDRARKAYQSLLTITNRVPDTPEYAEFSREIKNITKKRYGFDYGDEEVSVYVTAFHEAVLLYALALNETLEEGGNITDGRAITQKMWNRTFEGITGNVSIDGNGDRNVDFSLLDMDPETGDFQVVANYYGVTKKFETVPGRKIHWAGGRKDPPPDIPPCGFDGSKCPNEEVSKYAVVSGLLMVFLIVLSIISFFIYRHFKREAELVSMTWKIKWEEITTTSSKNKRLGSKTSMEKPSHYSSCSEETLASGNKGRQVFTKTGYYKGAIVAIKPLIKSRIEIHRPLLLELKRMKDLQNDHIVRFIGACVEPPHCCIVTEYCPKGSLQDILENEEIKLDWMFRCSLLQDTVKGMAYLHNSEIRSHGNLKSSNCVVDSRFVLKITDIGLHALRTSDVNENEESYAYWRKKLWTAPEILRMSNPTPEGTQKGDVYSFAIIAHEVVVRQGPFYLGEMDLSPKEIISRVKETKKPPFRPFLDEDTYDEEVLQMINKCWAEDPMERPDFHLLKSVVRRLSKENASTNILDNLLSRMEQYANNLESLVEERTADYLEEKRKAEDLLYQLLPKSVASQLIRGEAVTAEAFDSVSIYFSDIVGFTSLSAQSTPMEVVDLLNDLYTCFDSIIENFDVYKVETIGDAYMVVSGLPVRNGNLHGREVARMSLALLNAVMTFKIRHRPGEQLKLRIGIHSGNGNCRRPIKPVAPYVA</sequence>
<evidence type="ECO:0000256" key="13">
    <source>
        <dbReference type="ARBA" id="ARBA00023293"/>
    </source>
</evidence>
<dbReference type="Pfam" id="PF07714">
    <property type="entry name" value="PK_Tyr_Ser-Thr"/>
    <property type="match status" value="1"/>
</dbReference>
<evidence type="ECO:0000256" key="7">
    <source>
        <dbReference type="ARBA" id="ARBA00022989"/>
    </source>
</evidence>
<dbReference type="PROSITE" id="PS50011">
    <property type="entry name" value="PROTEIN_KINASE_DOM"/>
    <property type="match status" value="1"/>
</dbReference>
<dbReference type="SUPFAM" id="SSF56112">
    <property type="entry name" value="Protein kinase-like (PK-like)"/>
    <property type="match status" value="1"/>
</dbReference>
<keyword evidence="10" id="KW-0675">Receptor</keyword>
<dbReference type="InterPro" id="IPR001828">
    <property type="entry name" value="ANF_lig-bd_rcpt"/>
</dbReference>
<dbReference type="InterPro" id="IPR050401">
    <property type="entry name" value="Cyclic_nucleotide_synthase"/>
</dbReference>
<feature type="domain" description="Protein kinase" evidence="17">
    <location>
        <begin position="555"/>
        <end position="825"/>
    </location>
</feature>
<evidence type="ECO:0000256" key="5">
    <source>
        <dbReference type="ARBA" id="ARBA00022729"/>
    </source>
</evidence>
<evidence type="ECO:0000256" key="3">
    <source>
        <dbReference type="ARBA" id="ARBA00012202"/>
    </source>
</evidence>
<keyword evidence="12" id="KW-0456">Lyase</keyword>
<evidence type="ECO:0000256" key="12">
    <source>
        <dbReference type="ARBA" id="ARBA00023239"/>
    </source>
</evidence>
<keyword evidence="19" id="KW-1185">Reference proteome</keyword>
<dbReference type="Gene3D" id="1.10.510.10">
    <property type="entry name" value="Transferase(Phosphotransferase) domain 1"/>
    <property type="match status" value="1"/>
</dbReference>
<dbReference type="SMART" id="SM00044">
    <property type="entry name" value="CYCc"/>
    <property type="match status" value="1"/>
</dbReference>
<dbReference type="PANTHER" id="PTHR11920">
    <property type="entry name" value="GUANYLYL CYCLASE"/>
    <property type="match status" value="1"/>
</dbReference>
<evidence type="ECO:0000256" key="16">
    <source>
        <dbReference type="SAM" id="SignalP"/>
    </source>
</evidence>
<dbReference type="CDD" id="cd06373">
    <property type="entry name" value="PBP1_NPR-like"/>
    <property type="match status" value="1"/>
</dbReference>
<keyword evidence="8" id="KW-0342">GTP-binding</keyword>
<dbReference type="CDD" id="cd14042">
    <property type="entry name" value="PK_GC-A_B"/>
    <property type="match status" value="1"/>
</dbReference>
<keyword evidence="6" id="KW-0547">Nucleotide-binding</keyword>
<comment type="catalytic activity">
    <reaction evidence="1">
        <text>GTP = 3',5'-cyclic GMP + diphosphate</text>
        <dbReference type="Rhea" id="RHEA:13665"/>
        <dbReference type="ChEBI" id="CHEBI:33019"/>
        <dbReference type="ChEBI" id="CHEBI:37565"/>
        <dbReference type="ChEBI" id="CHEBI:57746"/>
        <dbReference type="EC" id="4.6.1.2"/>
    </reaction>
</comment>
<evidence type="ECO:0000259" key="18">
    <source>
        <dbReference type="PROSITE" id="PS50125"/>
    </source>
</evidence>
<keyword evidence="4 15" id="KW-0812">Transmembrane</keyword>
<dbReference type="PROSITE" id="PS50125">
    <property type="entry name" value="GUANYLATE_CYCLASE_2"/>
    <property type="match status" value="1"/>
</dbReference>
<evidence type="ECO:0000313" key="20">
    <source>
        <dbReference type="RefSeq" id="XP_022237490.1"/>
    </source>
</evidence>
<dbReference type="InterPro" id="IPR001054">
    <property type="entry name" value="A/G_cyclase"/>
</dbReference>
<keyword evidence="5 16" id="KW-0732">Signal</keyword>
<reference evidence="20" key="1">
    <citation type="submission" date="2025-08" db="UniProtKB">
        <authorList>
            <consortium name="RefSeq"/>
        </authorList>
    </citation>
    <scope>IDENTIFICATION</scope>
    <source>
        <tissue evidence="20">Muscle</tissue>
    </source>
</reference>
<evidence type="ECO:0000256" key="4">
    <source>
        <dbReference type="ARBA" id="ARBA00022692"/>
    </source>
</evidence>
<proteinExistence type="predicted"/>
<dbReference type="Gene3D" id="3.40.50.2300">
    <property type="match status" value="3"/>
</dbReference>
<accession>A0ABM1S1I5</accession>
<evidence type="ECO:0000256" key="14">
    <source>
        <dbReference type="SAM" id="MobiDB-lite"/>
    </source>
</evidence>
<feature type="region of interest" description="Disordered" evidence="14">
    <location>
        <begin position="537"/>
        <end position="560"/>
    </location>
</feature>
<evidence type="ECO:0000256" key="2">
    <source>
        <dbReference type="ARBA" id="ARBA00004251"/>
    </source>
</evidence>
<evidence type="ECO:0000256" key="10">
    <source>
        <dbReference type="ARBA" id="ARBA00023170"/>
    </source>
</evidence>
<dbReference type="InterPro" id="IPR028082">
    <property type="entry name" value="Peripla_BP_I"/>
</dbReference>
<feature type="chain" id="PRO_5045310995" description="guanylate cyclase" evidence="16">
    <location>
        <begin position="17"/>
        <end position="1016"/>
    </location>
</feature>